<protein>
    <submittedName>
        <fullName evidence="1">Uncharacterized protein</fullName>
    </submittedName>
</protein>
<sequence>MSPRQGSHIHSSGIATIWHPNGLHEVVSVDMSATPAWDPSISKATGREYFNKFKVALTTRNAFFSFEKPIRDAEVKSAPGQTGLIISESYCEGTVKWEGKTLP</sequence>
<keyword evidence="2" id="KW-1185">Reference proteome</keyword>
<evidence type="ECO:0000313" key="1">
    <source>
        <dbReference type="EMBL" id="KPM41689.1"/>
    </source>
</evidence>
<dbReference type="EMBL" id="LKCW01000060">
    <property type="protein sequence ID" value="KPM41689.1"/>
    <property type="molecule type" value="Genomic_DNA"/>
</dbReference>
<accession>A0A0P7BMI3</accession>
<dbReference type="Proteomes" id="UP000050424">
    <property type="component" value="Unassembled WGS sequence"/>
</dbReference>
<organism evidence="1 2">
    <name type="scientific">Neonectria ditissima</name>
    <dbReference type="NCBI Taxonomy" id="78410"/>
    <lineage>
        <taxon>Eukaryota</taxon>
        <taxon>Fungi</taxon>
        <taxon>Dikarya</taxon>
        <taxon>Ascomycota</taxon>
        <taxon>Pezizomycotina</taxon>
        <taxon>Sordariomycetes</taxon>
        <taxon>Hypocreomycetidae</taxon>
        <taxon>Hypocreales</taxon>
        <taxon>Nectriaceae</taxon>
        <taxon>Neonectria</taxon>
    </lineage>
</organism>
<reference evidence="1 2" key="1">
    <citation type="submission" date="2015-09" db="EMBL/GenBank/DDBJ databases">
        <title>Draft genome of a European isolate of the apple canker pathogen Neonectria ditissima.</title>
        <authorList>
            <person name="Gomez-Cortecero A."/>
            <person name="Harrison R.J."/>
            <person name="Armitage A.D."/>
        </authorList>
    </citation>
    <scope>NUCLEOTIDE SEQUENCE [LARGE SCALE GENOMIC DNA]</scope>
    <source>
        <strain evidence="1 2">R09/05</strain>
    </source>
</reference>
<proteinExistence type="predicted"/>
<name>A0A0P7BMI3_9HYPO</name>
<evidence type="ECO:0000313" key="2">
    <source>
        <dbReference type="Proteomes" id="UP000050424"/>
    </source>
</evidence>
<gene>
    <name evidence="1" type="ORF">AK830_g4867</name>
</gene>
<dbReference type="OrthoDB" id="5295747at2759"/>
<comment type="caution">
    <text evidence="1">The sequence shown here is derived from an EMBL/GenBank/DDBJ whole genome shotgun (WGS) entry which is preliminary data.</text>
</comment>
<dbReference type="AlphaFoldDB" id="A0A0P7BMI3"/>